<comment type="caution">
    <text evidence="2">The sequence shown here is derived from an EMBL/GenBank/DDBJ whole genome shotgun (WGS) entry which is preliminary data.</text>
</comment>
<accession>A0A420VE43</accession>
<protein>
    <submittedName>
        <fullName evidence="2">Uncharacterized protein</fullName>
    </submittedName>
</protein>
<dbReference type="AlphaFoldDB" id="A0A420VE43"/>
<name>A0A420VE43_9BACI</name>
<sequence length="188" mass="22166">MAKIPHITVHHGQFRENRTVPPAQAEEAVQTSKEHHTIDQKRMPSPPPQQEPDPETRYALEVEKLLDEYTHFSQSYKDVARLIKNPIRFRRQAGVIFQQLIRVGKAFNARIQTFREEAIPPEDMKQMHENLLESLREFETYNREFPKLAARGNLPRIIELSKGLERGQKGLQSFFEALEEREKRKERK</sequence>
<feature type="compositionally biased region" description="Basic and acidic residues" evidence="1">
    <location>
        <begin position="32"/>
        <end position="42"/>
    </location>
</feature>
<feature type="region of interest" description="Disordered" evidence="1">
    <location>
        <begin position="1"/>
        <end position="54"/>
    </location>
</feature>
<evidence type="ECO:0000313" key="3">
    <source>
        <dbReference type="Proteomes" id="UP000286235"/>
    </source>
</evidence>
<evidence type="ECO:0000256" key="1">
    <source>
        <dbReference type="SAM" id="MobiDB-lite"/>
    </source>
</evidence>
<dbReference type="EMBL" id="AZRV01000035">
    <property type="protein sequence ID" value="RKO61815.1"/>
    <property type="molecule type" value="Genomic_DNA"/>
</dbReference>
<keyword evidence="3" id="KW-1185">Reference proteome</keyword>
<organism evidence="2 3">
    <name type="scientific">Caldibacillus debilis GB1</name>
    <dbReference type="NCBI Taxonomy" id="1339248"/>
    <lineage>
        <taxon>Bacteria</taxon>
        <taxon>Bacillati</taxon>
        <taxon>Bacillota</taxon>
        <taxon>Bacilli</taxon>
        <taxon>Bacillales</taxon>
        <taxon>Bacillaceae</taxon>
        <taxon>Caldibacillus</taxon>
    </lineage>
</organism>
<dbReference type="Proteomes" id="UP000286235">
    <property type="component" value="Unassembled WGS sequence"/>
</dbReference>
<reference evidence="2 3" key="1">
    <citation type="submission" date="2013-12" db="EMBL/GenBank/DDBJ databases">
        <title>Genome and proteome characterization of Caldibacillus debilis GB1 derived from a cellulolytic aero-tolerant co-culture.</title>
        <authorList>
            <person name="Wushke S.T."/>
            <person name="Zhang X."/>
            <person name="Fristensky B."/>
            <person name="Wilkins J.A."/>
            <person name="Levin D.B."/>
            <person name="Sparling R."/>
        </authorList>
    </citation>
    <scope>NUCLEOTIDE SEQUENCE [LARGE SCALE GENOMIC DNA]</scope>
    <source>
        <strain evidence="2 3">GB1</strain>
    </source>
</reference>
<proteinExistence type="predicted"/>
<gene>
    <name evidence="2" type="ORF">Cdeb_01310</name>
</gene>
<evidence type="ECO:0000313" key="2">
    <source>
        <dbReference type="EMBL" id="RKO61815.1"/>
    </source>
</evidence>